<feature type="compositionally biased region" description="Polar residues" evidence="6">
    <location>
        <begin position="753"/>
        <end position="763"/>
    </location>
</feature>
<proteinExistence type="inferred from homology"/>
<feature type="compositionally biased region" description="Basic residues" evidence="6">
    <location>
        <begin position="726"/>
        <end position="737"/>
    </location>
</feature>
<feature type="compositionally biased region" description="Low complexity" evidence="6">
    <location>
        <begin position="1267"/>
        <end position="1278"/>
    </location>
</feature>
<keyword evidence="3" id="KW-0832">Ubl conjugation</keyword>
<dbReference type="Pfam" id="PF14631">
    <property type="entry name" value="FancD2"/>
    <property type="match status" value="1"/>
</dbReference>
<dbReference type="PANTHER" id="PTHR32086">
    <property type="entry name" value="FANCONI ANEMIA GROUP D2 PROTEIN"/>
    <property type="match status" value="1"/>
</dbReference>
<feature type="compositionally biased region" description="Acidic residues" evidence="6">
    <location>
        <begin position="1280"/>
        <end position="1298"/>
    </location>
</feature>
<evidence type="ECO:0000256" key="3">
    <source>
        <dbReference type="ARBA" id="ARBA00022843"/>
    </source>
</evidence>
<comment type="caution">
    <text evidence="7">The sequence shown here is derived from an EMBL/GenBank/DDBJ whole genome shotgun (WGS) entry which is preliminary data.</text>
</comment>
<dbReference type="EMBL" id="JBJQND010000015">
    <property type="protein sequence ID" value="KAL3851915.1"/>
    <property type="molecule type" value="Genomic_DNA"/>
</dbReference>
<gene>
    <name evidence="7" type="ORF">ACJMK2_015610</name>
</gene>
<name>A0ABD3UR74_SINWO</name>
<evidence type="ECO:0000256" key="2">
    <source>
        <dbReference type="ARBA" id="ARBA00022499"/>
    </source>
</evidence>
<evidence type="ECO:0000313" key="8">
    <source>
        <dbReference type="Proteomes" id="UP001634394"/>
    </source>
</evidence>
<evidence type="ECO:0000256" key="4">
    <source>
        <dbReference type="ARBA" id="ARBA00023242"/>
    </source>
</evidence>
<dbReference type="GO" id="GO:0005634">
    <property type="term" value="C:nucleus"/>
    <property type="evidence" value="ECO:0007669"/>
    <property type="project" value="UniProtKB-SubCell"/>
</dbReference>
<reference evidence="7 8" key="1">
    <citation type="submission" date="2024-11" db="EMBL/GenBank/DDBJ databases">
        <title>Chromosome-level genome assembly of the freshwater bivalve Anodonta woodiana.</title>
        <authorList>
            <person name="Chen X."/>
        </authorList>
    </citation>
    <scope>NUCLEOTIDE SEQUENCE [LARGE SCALE GENOMIC DNA]</scope>
    <source>
        <strain evidence="7">MN2024</strain>
        <tissue evidence="7">Gills</tissue>
    </source>
</reference>
<evidence type="ECO:0000256" key="6">
    <source>
        <dbReference type="SAM" id="MobiDB-lite"/>
    </source>
</evidence>
<accession>A0ABD3UR74</accession>
<evidence type="ECO:0000256" key="5">
    <source>
        <dbReference type="ARBA" id="ARBA00093456"/>
    </source>
</evidence>
<evidence type="ECO:0008006" key="9">
    <source>
        <dbReference type="Google" id="ProtNLM"/>
    </source>
</evidence>
<dbReference type="Proteomes" id="UP001634394">
    <property type="component" value="Unassembled WGS sequence"/>
</dbReference>
<protein>
    <recommendedName>
        <fullName evidence="9">Fanconi anemia group D2 protein</fullName>
    </recommendedName>
</protein>
<dbReference type="SUPFAM" id="SSF48371">
    <property type="entry name" value="ARM repeat"/>
    <property type="match status" value="1"/>
</dbReference>
<comment type="subcellular location">
    <subcellularLocation>
        <location evidence="1">Nucleus</location>
    </subcellularLocation>
</comment>
<feature type="region of interest" description="Disordered" evidence="6">
    <location>
        <begin position="719"/>
        <end position="772"/>
    </location>
</feature>
<keyword evidence="8" id="KW-1185">Reference proteome</keyword>
<dbReference type="InterPro" id="IPR029448">
    <property type="entry name" value="FANCD2"/>
</dbReference>
<evidence type="ECO:0000313" key="7">
    <source>
        <dbReference type="EMBL" id="KAL3851915.1"/>
    </source>
</evidence>
<organism evidence="7 8">
    <name type="scientific">Sinanodonta woodiana</name>
    <name type="common">Chinese pond mussel</name>
    <name type="synonym">Anodonta woodiana</name>
    <dbReference type="NCBI Taxonomy" id="1069815"/>
    <lineage>
        <taxon>Eukaryota</taxon>
        <taxon>Metazoa</taxon>
        <taxon>Spiralia</taxon>
        <taxon>Lophotrochozoa</taxon>
        <taxon>Mollusca</taxon>
        <taxon>Bivalvia</taxon>
        <taxon>Autobranchia</taxon>
        <taxon>Heteroconchia</taxon>
        <taxon>Palaeoheterodonta</taxon>
        <taxon>Unionida</taxon>
        <taxon>Unionoidea</taxon>
        <taxon>Unionidae</taxon>
        <taxon>Unioninae</taxon>
        <taxon>Sinanodonta</taxon>
    </lineage>
</organism>
<dbReference type="CDD" id="cd11721">
    <property type="entry name" value="FANCD2"/>
    <property type="match status" value="1"/>
</dbReference>
<dbReference type="InterPro" id="IPR016024">
    <property type="entry name" value="ARM-type_fold"/>
</dbReference>
<comment type="similarity">
    <text evidence="5">Belongs to the Fanconi anemia protein FANCD2 family.</text>
</comment>
<keyword evidence="4" id="KW-0539">Nucleus</keyword>
<evidence type="ECO:0000256" key="1">
    <source>
        <dbReference type="ARBA" id="ARBA00004123"/>
    </source>
</evidence>
<keyword evidence="2" id="KW-1017">Isopeptide bond</keyword>
<feature type="region of interest" description="Disordered" evidence="6">
    <location>
        <begin position="1261"/>
        <end position="1323"/>
    </location>
</feature>
<sequence length="1323" mass="148088">MLSFFSIKSGCRASVVKILLGVDIIQPQIMNVLLEKLPEFTGDEDSNIIENGEKVNLPHLLMSQFQWLDRIVNSKEVTQKMLEIISVTHIDVQREIISSLPEVVEDSEHADVAVALRDILVENNRLTVPILDALSNLTIKLDILAQVRESVIQSLASIEMEDLPVVVKFLLQSVNSQDAFEVIRELRANLDFSVSASQSMKKPGNRHNSTDRETNHGTEALILDAIRSAIRFQKNVADTWIKVLESVKQPGDHRMIDIFVLLILHATPRKKAVESLFRNKIRSGCFTEVLLKPIYRHHSHVLQDYFISLLSIAEVLLRSPEPAILHFACVLYKHTFKTLDAYHQQEIVGNLVSHIGSGFEGEVDSSLEILVDLVGTDLAKMAPFAILVKGVLDYIDNLSVSQIRKLYQMLSALAFKNPEEGGLIQDDLYIVIRKQLSNNNTKYKRMGIIGGIMVVKNIAQCGAEGSSMREEQYRQVVSLLQLVKSSSSKTPEAASLFLDELSAVIMKGQLHSKIEDWISENMTADFQDEYVVDLEETPQGCGGFSIEPVFGLDDENDGNIAINLFSCVILSQDKAAKMKKDSSSADPVCLSPYFRLLQACEMRQSGDLVNIDALLGCPLYLMKDDIYEKLESLSAKEKDAICTALFFAINWFIEIINGFANQTDPEMKWKVIARLHNITTLQDKLQLCLKACPNYKPPAATFDLEESVVPTFTAPAISKVHDGGKKRGRKPAKRKAAKTGSDDEDKDSRESTVLENESQTGTQESEKPESKEKAAVNLAAYRAYFRELDLSVFTILNCGQISKAALDTELNTKATTEIVIQPPQLKFLLEDFCRKLEHSLIACQSKRRTFLKSKGDKKVGFSNLNQLSPLDIATIAVKLLPALCNHLEGVVCFFQTMIAQNDGLIDGPGSHSDESIMMGSCCQYLIHAILAIFSWNGFQMPENRDLLKEGLNVLVHRIKSSGPTQMSFSDLLTGAIKYIENLIGIVPDLTTAVLVIKLLICLTEKGELHDFGNKLTQYSEEILKREWLGLDREKDRGTKYNENLQMIIKTYIVYSENPLVAMETIATKGIPELLEADKDKNAGSATYPTMTRTSFPVYYRVMFSELLESIKSIQPTKQSDSREVDVDRLLQWNSAVRILHILINLIKAFDARGNLGSALKYGRQFVDIFLRQGMPLLDKMFRTHRADIQGLLKNLQLSTRAMHHVCGHSKIIKDVALTNQVPMLKRSLEGFVFRVKAMLTVNKCSEAFWLGNLKNRDLQGEEILSQTSTVEESSTGGNESEGEETIPDDDGSESEVEIDNQSNGDNETENESGDTERSYSQLY</sequence>
<dbReference type="PANTHER" id="PTHR32086:SF0">
    <property type="entry name" value="FANCONI ANEMIA GROUP D2 PROTEIN"/>
    <property type="match status" value="1"/>
</dbReference>